<feature type="region of interest" description="Disordered" evidence="1">
    <location>
        <begin position="464"/>
        <end position="522"/>
    </location>
</feature>
<accession>A0A9P0CGK0</accession>
<dbReference type="Gene3D" id="2.60.40.150">
    <property type="entry name" value="C2 domain"/>
    <property type="match status" value="1"/>
</dbReference>
<dbReference type="SMART" id="SM00239">
    <property type="entry name" value="C2"/>
    <property type="match status" value="1"/>
</dbReference>
<protein>
    <recommendedName>
        <fullName evidence="2">C2 domain-containing protein</fullName>
    </recommendedName>
</protein>
<name>A0A9P0CGK0_9CUCU</name>
<organism evidence="3 4">
    <name type="scientific">Psylliodes chrysocephalus</name>
    <dbReference type="NCBI Taxonomy" id="3402493"/>
    <lineage>
        <taxon>Eukaryota</taxon>
        <taxon>Metazoa</taxon>
        <taxon>Ecdysozoa</taxon>
        <taxon>Arthropoda</taxon>
        <taxon>Hexapoda</taxon>
        <taxon>Insecta</taxon>
        <taxon>Pterygota</taxon>
        <taxon>Neoptera</taxon>
        <taxon>Endopterygota</taxon>
        <taxon>Coleoptera</taxon>
        <taxon>Polyphaga</taxon>
        <taxon>Cucujiformia</taxon>
        <taxon>Chrysomeloidea</taxon>
        <taxon>Chrysomelidae</taxon>
        <taxon>Galerucinae</taxon>
        <taxon>Alticini</taxon>
        <taxon>Psylliodes</taxon>
    </lineage>
</organism>
<sequence length="1017" mass="115452">MMSLLSVTVKKARYVGIQAQQFNTYVTLKLQNVKSTTVTVKGATPCWEQDFLFETNNLDTGLLIEVWSKGMIWDRAIGYHWIPLQTIQYSNEEGNGQWCSLEAELVMREGEVIGTKMPTGHSLLLDCRFELPFDPENIEAMDLQRKLEMLNNSMDQEGRVDNFRRQMIYLGHSHDNHFENDISAGYSEDSDYTSDLNYPVGQHPNSSASQFRSAAYQINTPQRSLETSRENSSERADTPNAYNQQMLGAVQNHQQHLSPDVHRRHHQQPTSTTDNYRTNVRGQNSNQLQENSTEAEPLFYNSRPHDRKLNRSNYSSHETSWMSCESTVYNPSADSLDASFYVDATDVPTQYSKARRPSLERQTTLYDDVTYDYPTYTSTLNGIHLYPSVVQQNKTIDEYYDTLPFTSQDDRFGQEEEDRQWDSGGYDPYVPPKPRSSKKLPTVPMALQNVTNKQLPTIQNSDVSSLYDEPMRPMSTGRRRMPQIPTKKASWRQFSQQSQEDGIKTPESCSHRGASLPPTPTKNSRIIARLAQSLEPTRAMTPGRKLPTPNPNIRGKRNKLMKRTSSADYADNQLDNSYMRLGAISATENYNEDYNYAYQSTDNLPVAPDVDVYSVSNVANDKTVAFPQTTNSTFQNDYYSRTAQNCDYNQTYYNDDIYSKKSIGDLDSNQLVQQNTDSLESRDDDLRNSFDTAVSSLTSSMHQYTKSTYAEPITDTVLTNSMNSSAQNHNLDNIAQKNILNTMSHLGDQHHNHRAIQKDDNYSRALAIDNSGFSNLTTAQVHNHGSIGNGTNNKGYLKSQNCIDIGYYGNQLENDKGIQEEAYLDSQDSIDEYIEDENEDAISYGQNSVNQAIKQDSPMSVIHVDSRNEGTIVDQPIMLGTDTSQGSVMMDPYHPAAAAALQRAQQQASGSNSRRSSAADLAYQSYDDPYLNYQRKNGSDATLQGRRISIRRSPTTSEHPEELLVHEHLQDVLPEEVLTEPGLIVPEIHEEEPEQRPKITAQQRWLWAYNKIIMQLD</sequence>
<keyword evidence="4" id="KW-1185">Reference proteome</keyword>
<dbReference type="CDD" id="cd08394">
    <property type="entry name" value="C2A_Munc13"/>
    <property type="match status" value="1"/>
</dbReference>
<dbReference type="InterPro" id="IPR035892">
    <property type="entry name" value="C2_domain_sf"/>
</dbReference>
<dbReference type="SUPFAM" id="SSF49562">
    <property type="entry name" value="C2 domain (Calcium/lipid-binding domain, CaLB)"/>
    <property type="match status" value="1"/>
</dbReference>
<feature type="region of interest" description="Disordered" evidence="1">
    <location>
        <begin position="252"/>
        <end position="307"/>
    </location>
</feature>
<dbReference type="GO" id="GO:0098831">
    <property type="term" value="C:presynaptic active zone cytoplasmic component"/>
    <property type="evidence" value="ECO:0007669"/>
    <property type="project" value="TreeGrafter"/>
</dbReference>
<dbReference type="GO" id="GO:0061789">
    <property type="term" value="P:dense core granule priming"/>
    <property type="evidence" value="ECO:0007669"/>
    <property type="project" value="TreeGrafter"/>
</dbReference>
<dbReference type="GO" id="GO:0042734">
    <property type="term" value="C:presynaptic membrane"/>
    <property type="evidence" value="ECO:0007669"/>
    <property type="project" value="TreeGrafter"/>
</dbReference>
<dbReference type="PROSITE" id="PS50004">
    <property type="entry name" value="C2"/>
    <property type="match status" value="1"/>
</dbReference>
<feature type="non-terminal residue" evidence="3">
    <location>
        <position position="1017"/>
    </location>
</feature>
<feature type="domain" description="C2" evidence="2">
    <location>
        <begin position="1"/>
        <end position="99"/>
    </location>
</feature>
<dbReference type="GO" id="GO:0043195">
    <property type="term" value="C:terminal bouton"/>
    <property type="evidence" value="ECO:0007669"/>
    <property type="project" value="TreeGrafter"/>
</dbReference>
<dbReference type="PANTHER" id="PTHR10480:SF12">
    <property type="entry name" value="UNC-13, ISOFORM E"/>
    <property type="match status" value="1"/>
</dbReference>
<feature type="region of interest" description="Disordered" evidence="1">
    <location>
        <begin position="193"/>
        <end position="213"/>
    </location>
</feature>
<evidence type="ECO:0000313" key="4">
    <source>
        <dbReference type="Proteomes" id="UP001153636"/>
    </source>
</evidence>
<proteinExistence type="predicted"/>
<dbReference type="GO" id="GO:0017075">
    <property type="term" value="F:syntaxin-1 binding"/>
    <property type="evidence" value="ECO:0007669"/>
    <property type="project" value="TreeGrafter"/>
</dbReference>
<evidence type="ECO:0000256" key="1">
    <source>
        <dbReference type="SAM" id="MobiDB-lite"/>
    </source>
</evidence>
<dbReference type="GO" id="GO:0016082">
    <property type="term" value="P:synaptic vesicle priming"/>
    <property type="evidence" value="ECO:0007669"/>
    <property type="project" value="TreeGrafter"/>
</dbReference>
<dbReference type="EMBL" id="OV651824">
    <property type="protein sequence ID" value="CAH1101834.1"/>
    <property type="molecule type" value="Genomic_DNA"/>
</dbReference>
<reference evidence="3" key="1">
    <citation type="submission" date="2022-01" db="EMBL/GenBank/DDBJ databases">
        <authorList>
            <person name="King R."/>
        </authorList>
    </citation>
    <scope>NUCLEOTIDE SEQUENCE</scope>
</reference>
<dbReference type="AlphaFoldDB" id="A0A9P0CGK0"/>
<dbReference type="FunFam" id="2.60.40.150:FF:000031">
    <property type="entry name" value="Protein unc-13 homolog B"/>
    <property type="match status" value="1"/>
</dbReference>
<feature type="compositionally biased region" description="Polar residues" evidence="1">
    <location>
        <begin position="268"/>
        <end position="294"/>
    </location>
</feature>
<dbReference type="Pfam" id="PF00168">
    <property type="entry name" value="C2"/>
    <property type="match status" value="1"/>
</dbReference>
<dbReference type="GO" id="GO:0031594">
    <property type="term" value="C:neuromuscular junction"/>
    <property type="evidence" value="ECO:0007669"/>
    <property type="project" value="TreeGrafter"/>
</dbReference>
<dbReference type="Proteomes" id="UP001153636">
    <property type="component" value="Chromosome 12"/>
</dbReference>
<feature type="compositionally biased region" description="Polar residues" evidence="1">
    <location>
        <begin position="203"/>
        <end position="213"/>
    </location>
</feature>
<dbReference type="GO" id="GO:0019992">
    <property type="term" value="F:diacylglycerol binding"/>
    <property type="evidence" value="ECO:0007669"/>
    <property type="project" value="InterPro"/>
</dbReference>
<dbReference type="GO" id="GO:0030672">
    <property type="term" value="C:synaptic vesicle membrane"/>
    <property type="evidence" value="ECO:0007669"/>
    <property type="project" value="TreeGrafter"/>
</dbReference>
<dbReference type="GO" id="GO:0099525">
    <property type="term" value="P:presynaptic dense core vesicle exocytosis"/>
    <property type="evidence" value="ECO:0007669"/>
    <property type="project" value="TreeGrafter"/>
</dbReference>
<evidence type="ECO:0000259" key="2">
    <source>
        <dbReference type="PROSITE" id="PS50004"/>
    </source>
</evidence>
<dbReference type="InterPro" id="IPR027080">
    <property type="entry name" value="Unc-13"/>
</dbReference>
<dbReference type="GO" id="GO:0005516">
    <property type="term" value="F:calmodulin binding"/>
    <property type="evidence" value="ECO:0007669"/>
    <property type="project" value="TreeGrafter"/>
</dbReference>
<dbReference type="OrthoDB" id="5831756at2759"/>
<dbReference type="GO" id="GO:0035249">
    <property type="term" value="P:synaptic transmission, glutamatergic"/>
    <property type="evidence" value="ECO:0007669"/>
    <property type="project" value="TreeGrafter"/>
</dbReference>
<evidence type="ECO:0000313" key="3">
    <source>
        <dbReference type="EMBL" id="CAH1101834.1"/>
    </source>
</evidence>
<dbReference type="GO" id="GO:0016081">
    <property type="term" value="P:synaptic vesicle docking"/>
    <property type="evidence" value="ECO:0007669"/>
    <property type="project" value="TreeGrafter"/>
</dbReference>
<feature type="region of interest" description="Disordered" evidence="1">
    <location>
        <begin position="406"/>
        <end position="440"/>
    </location>
</feature>
<gene>
    <name evidence="3" type="ORF">PSYICH_LOCUS3097</name>
</gene>
<dbReference type="PANTHER" id="PTHR10480">
    <property type="entry name" value="PROTEIN UNC-13 HOMOLOG"/>
    <property type="match status" value="1"/>
</dbReference>
<dbReference type="InterPro" id="IPR000008">
    <property type="entry name" value="C2_dom"/>
</dbReference>